<evidence type="ECO:0000256" key="2">
    <source>
        <dbReference type="ARBA" id="ARBA00034247"/>
    </source>
</evidence>
<dbReference type="EMBL" id="JAMXMC010000010">
    <property type="protein sequence ID" value="MCO5978384.1"/>
    <property type="molecule type" value="Genomic_DNA"/>
</dbReference>
<keyword evidence="6" id="KW-0808">Transferase</keyword>
<dbReference type="PANTHER" id="PTHR45138:SF9">
    <property type="entry name" value="DIGUANYLATE CYCLASE DGCM-RELATED"/>
    <property type="match status" value="1"/>
</dbReference>
<comment type="catalytic activity">
    <reaction evidence="2">
        <text>2 GTP = 3',3'-c-di-GMP + 2 diphosphate</text>
        <dbReference type="Rhea" id="RHEA:24898"/>
        <dbReference type="ChEBI" id="CHEBI:33019"/>
        <dbReference type="ChEBI" id="CHEBI:37565"/>
        <dbReference type="ChEBI" id="CHEBI:58805"/>
        <dbReference type="EC" id="2.7.7.65"/>
    </reaction>
</comment>
<evidence type="ECO:0000259" key="5">
    <source>
        <dbReference type="PROSITE" id="PS50887"/>
    </source>
</evidence>
<dbReference type="RefSeq" id="WP_252770992.1">
    <property type="nucleotide sequence ID" value="NZ_JAMXMC010000010.1"/>
</dbReference>
<dbReference type="InterPro" id="IPR050469">
    <property type="entry name" value="Diguanylate_Cyclase"/>
</dbReference>
<dbReference type="Proteomes" id="UP001204851">
    <property type="component" value="Unassembled WGS sequence"/>
</dbReference>
<dbReference type="Gene3D" id="3.30.70.270">
    <property type="match status" value="1"/>
</dbReference>
<dbReference type="NCBIfam" id="TIGR00254">
    <property type="entry name" value="GGDEF"/>
    <property type="match status" value="1"/>
</dbReference>
<evidence type="ECO:0000313" key="6">
    <source>
        <dbReference type="EMBL" id="MCO5978384.1"/>
    </source>
</evidence>
<feature type="coiled-coil region" evidence="3">
    <location>
        <begin position="320"/>
        <end position="358"/>
    </location>
</feature>
<accession>A0ABT1BQ82</accession>
<gene>
    <name evidence="6" type="ORF">M0L44_16930</name>
</gene>
<dbReference type="CDD" id="cd01949">
    <property type="entry name" value="GGDEF"/>
    <property type="match status" value="1"/>
</dbReference>
<keyword evidence="6" id="KW-0548">Nucleotidyltransferase</keyword>
<keyword evidence="3" id="KW-0175">Coiled coil</keyword>
<dbReference type="PROSITE" id="PS50887">
    <property type="entry name" value="GGDEF"/>
    <property type="match status" value="1"/>
</dbReference>
<dbReference type="Pfam" id="PF00990">
    <property type="entry name" value="GGDEF"/>
    <property type="match status" value="1"/>
</dbReference>
<dbReference type="SMART" id="SM00267">
    <property type="entry name" value="GGDEF"/>
    <property type="match status" value="1"/>
</dbReference>
<evidence type="ECO:0000256" key="4">
    <source>
        <dbReference type="SAM" id="MobiDB-lite"/>
    </source>
</evidence>
<dbReference type="InterPro" id="IPR029787">
    <property type="entry name" value="Nucleotide_cyclase"/>
</dbReference>
<dbReference type="SUPFAM" id="SSF55073">
    <property type="entry name" value="Nucleotide cyclase"/>
    <property type="match status" value="1"/>
</dbReference>
<dbReference type="EC" id="2.7.7.65" evidence="1"/>
<evidence type="ECO:0000313" key="7">
    <source>
        <dbReference type="Proteomes" id="UP001204851"/>
    </source>
</evidence>
<protein>
    <recommendedName>
        <fullName evidence="1">diguanylate cyclase</fullName>
        <ecNumber evidence="1">2.7.7.65</ecNumber>
    </recommendedName>
</protein>
<name>A0ABT1BQ82_9BURK</name>
<evidence type="ECO:0000256" key="1">
    <source>
        <dbReference type="ARBA" id="ARBA00012528"/>
    </source>
</evidence>
<dbReference type="GO" id="GO:0052621">
    <property type="term" value="F:diguanylate cyclase activity"/>
    <property type="evidence" value="ECO:0007669"/>
    <property type="project" value="UniProtKB-EC"/>
</dbReference>
<dbReference type="InterPro" id="IPR000160">
    <property type="entry name" value="GGDEF_dom"/>
</dbReference>
<sequence>MNATTEQTPAQIAKAALRRLAVAKLEPTPENYAEAWAEECGSAVSTLPPRARTVLERLSQRFGDDPAQRAELLQAMLQGQWDQAQRVTDRVVDSPAAQAQAWAQLIERLTRALERSGKQWSVARKKESLQRVLDSSRSDVQRLQHRLRQLVGSWDTDGDMPALDDEPTPPASLDESAPSAALTGDVPAGAPEDTSEALHGHWVSVMQPLESTVRAALPPEAGRAAALADELASLAGRLAEDGATPELAGAVAEVCGRARRLLAHRHHLLDQVHRLSQELAGGLAELSEDESWVQGQLAGLKERLGETPNARGVQAAAQLLAETRARQQALRQDREQARQALKALLQQMLAELGELDQHTGRFSDGMQRYAETVQSAQSLESLADVVREMVAESRSVHGLVSATRGRLQDEHRRASELETQVRALEAELRRLSDEVATDALTQVANRRGLMQQFEVEQARIAREGTSLAIGLLDIDNFKRLNDTLGHTAGDEALKALAEHVRGSLRPVDAVARFGGEEFVVLLPGTPVDEAQQVLTRLQRRLSASLFMHENKEVFVTFSAGVTQYRPGETLEEALERADEALYEAKRSGKNRTCLG</sequence>
<keyword evidence="7" id="KW-1185">Reference proteome</keyword>
<dbReference type="InterPro" id="IPR043128">
    <property type="entry name" value="Rev_trsase/Diguanyl_cyclase"/>
</dbReference>
<evidence type="ECO:0000256" key="3">
    <source>
        <dbReference type="SAM" id="Coils"/>
    </source>
</evidence>
<dbReference type="PANTHER" id="PTHR45138">
    <property type="entry name" value="REGULATORY COMPONENTS OF SENSORY TRANSDUCTION SYSTEM"/>
    <property type="match status" value="1"/>
</dbReference>
<reference evidence="6 7" key="1">
    <citation type="submission" date="2022-06" db="EMBL/GenBank/DDBJ databases">
        <title>Ideonella sp. NS12-5 Genome sequencing and assembly.</title>
        <authorList>
            <person name="Jung Y."/>
        </authorList>
    </citation>
    <scope>NUCLEOTIDE SEQUENCE [LARGE SCALE GENOMIC DNA]</scope>
    <source>
        <strain evidence="6 7">NS12-5</strain>
    </source>
</reference>
<feature type="compositionally biased region" description="Acidic residues" evidence="4">
    <location>
        <begin position="156"/>
        <end position="167"/>
    </location>
</feature>
<comment type="caution">
    <text evidence="6">The sequence shown here is derived from an EMBL/GenBank/DDBJ whole genome shotgun (WGS) entry which is preliminary data.</text>
</comment>
<feature type="coiled-coil region" evidence="3">
    <location>
        <begin position="407"/>
        <end position="434"/>
    </location>
</feature>
<feature type="region of interest" description="Disordered" evidence="4">
    <location>
        <begin position="153"/>
        <end position="194"/>
    </location>
</feature>
<organism evidence="6 7">
    <name type="scientific">Ideonella oryzae</name>
    <dbReference type="NCBI Taxonomy" id="2937441"/>
    <lineage>
        <taxon>Bacteria</taxon>
        <taxon>Pseudomonadati</taxon>
        <taxon>Pseudomonadota</taxon>
        <taxon>Betaproteobacteria</taxon>
        <taxon>Burkholderiales</taxon>
        <taxon>Sphaerotilaceae</taxon>
        <taxon>Ideonella</taxon>
    </lineage>
</organism>
<feature type="domain" description="GGDEF" evidence="5">
    <location>
        <begin position="465"/>
        <end position="595"/>
    </location>
</feature>
<proteinExistence type="predicted"/>